<keyword evidence="6" id="KW-0804">Transcription</keyword>
<protein>
    <recommendedName>
        <fullName evidence="10">Copper-fist domain-containing protein</fullName>
    </recommendedName>
</protein>
<organism evidence="11 12">
    <name type="scientific">Mucor flavus</name>
    <dbReference type="NCBI Taxonomy" id="439312"/>
    <lineage>
        <taxon>Eukaryota</taxon>
        <taxon>Fungi</taxon>
        <taxon>Fungi incertae sedis</taxon>
        <taxon>Mucoromycota</taxon>
        <taxon>Mucoromycotina</taxon>
        <taxon>Mucoromycetes</taxon>
        <taxon>Mucorales</taxon>
        <taxon>Mucorineae</taxon>
        <taxon>Mucoraceae</taxon>
        <taxon>Mucor</taxon>
    </lineage>
</organism>
<evidence type="ECO:0000259" key="10">
    <source>
        <dbReference type="PROSITE" id="PS50073"/>
    </source>
</evidence>
<gene>
    <name evidence="11" type="ORF">MFLAVUS_005305</name>
</gene>
<dbReference type="SUPFAM" id="SSF57879">
    <property type="entry name" value="Zinc domain conserved in yeast copper-regulated transcription factors"/>
    <property type="match status" value="1"/>
</dbReference>
<reference evidence="11 12" key="1">
    <citation type="submission" date="2024-04" db="EMBL/GenBank/DDBJ databases">
        <title>genome sequences of Mucor flavus KT1a and Helicostylum pulchrum KT1b strains isolated from the surface of a dry-aged beef.</title>
        <authorList>
            <person name="Toyotome T."/>
            <person name="Hosono M."/>
            <person name="Torimaru M."/>
            <person name="Fukuda K."/>
            <person name="Mikami N."/>
        </authorList>
    </citation>
    <scope>NUCLEOTIDE SEQUENCE [LARGE SCALE GENOMIC DNA]</scope>
    <source>
        <strain evidence="11 12">KT1a</strain>
    </source>
</reference>
<evidence type="ECO:0000313" key="12">
    <source>
        <dbReference type="Proteomes" id="UP001473302"/>
    </source>
</evidence>
<keyword evidence="9" id="KW-0812">Transmembrane</keyword>
<comment type="subcellular location">
    <subcellularLocation>
        <location evidence="1">Nucleus</location>
    </subcellularLocation>
</comment>
<dbReference type="Proteomes" id="UP001473302">
    <property type="component" value="Unassembled WGS sequence"/>
</dbReference>
<evidence type="ECO:0000256" key="4">
    <source>
        <dbReference type="ARBA" id="ARBA00023008"/>
    </source>
</evidence>
<keyword evidence="2" id="KW-0479">Metal-binding</keyword>
<evidence type="ECO:0000256" key="7">
    <source>
        <dbReference type="ARBA" id="ARBA00023242"/>
    </source>
</evidence>
<feature type="transmembrane region" description="Helical" evidence="9">
    <location>
        <begin position="25"/>
        <end position="43"/>
    </location>
</feature>
<evidence type="ECO:0000256" key="8">
    <source>
        <dbReference type="SAM" id="MobiDB-lite"/>
    </source>
</evidence>
<feature type="region of interest" description="Disordered" evidence="8">
    <location>
        <begin position="356"/>
        <end position="403"/>
    </location>
</feature>
<sequence>MQQEVYPNPEFLARRRYRICGFMDMNYGGPFVCFLWMVINMYACVLSFQDRSPIYSYLNHASLVVQGVVCLLFVISALVSFFSFTMNNPGQLRRSHRSTWIFVIAFLIIYFVNMVIFGVQKDQFLHWCISKSQTRTVQSLTINNSTTSTISGYNISDISGFVFMPINEGSDLYNCTRLWEDEMKFSVVHFAFCFWRHTQDRMVWEQQMFEGMYGPQGYNNMMMNGNMMNNPGMMMNGNPPMMMNNIKPMGEQKNIDHDGQRSLAQIARAVFGSAACIRGHRVKKCNHKDRPMIPLVKRGRQVSQCNHCRDLRLTNQSHVKCTCAIASTPNPINGCLCEVLLTCTCVASHLQDVQEDGGAYSPSPSVSCCSTSPKTVDKEISETPWESKSDPPAFNNPAFNPTNDDSVSDLFQFLENDLDKYLVRP</sequence>
<keyword evidence="7" id="KW-0539">Nucleus</keyword>
<dbReference type="Gene3D" id="3.90.430.10">
    <property type="entry name" value="Copper fist DNA-binding domain"/>
    <property type="match status" value="1"/>
</dbReference>
<evidence type="ECO:0000256" key="5">
    <source>
        <dbReference type="ARBA" id="ARBA00023015"/>
    </source>
</evidence>
<keyword evidence="9" id="KW-0472">Membrane</keyword>
<dbReference type="SMART" id="SM01090">
    <property type="entry name" value="Copper-fist"/>
    <property type="match status" value="1"/>
</dbReference>
<comment type="caution">
    <text evidence="11">The sequence shown here is derived from an EMBL/GenBank/DDBJ whole genome shotgun (WGS) entry which is preliminary data.</text>
</comment>
<dbReference type="Pfam" id="PF00649">
    <property type="entry name" value="Copper-fist"/>
    <property type="match status" value="1"/>
</dbReference>
<feature type="domain" description="Copper-fist" evidence="10">
    <location>
        <begin position="263"/>
        <end position="302"/>
    </location>
</feature>
<keyword evidence="12" id="KW-1185">Reference proteome</keyword>
<feature type="compositionally biased region" description="Low complexity" evidence="8">
    <location>
        <begin position="391"/>
        <end position="403"/>
    </location>
</feature>
<dbReference type="PROSITE" id="PS50073">
    <property type="entry name" value="COPPER_FIST_2"/>
    <property type="match status" value="1"/>
</dbReference>
<feature type="transmembrane region" description="Helical" evidence="9">
    <location>
        <begin position="63"/>
        <end position="86"/>
    </location>
</feature>
<keyword evidence="3" id="KW-0862">Zinc</keyword>
<name>A0ABP9YYB2_9FUNG</name>
<feature type="compositionally biased region" description="Basic and acidic residues" evidence="8">
    <location>
        <begin position="375"/>
        <end position="389"/>
    </location>
</feature>
<dbReference type="PANTHER" id="PTHR28088:SF9">
    <property type="entry name" value="TRANSCRIPTION FACTOR GRISEA, PUTATIVE (AFU_ORTHOLOGUE AFUA_1G13190)-RELATED"/>
    <property type="match status" value="1"/>
</dbReference>
<dbReference type="InterPro" id="IPR036395">
    <property type="entry name" value="Cu_fist_DNA-bd_dom_sf"/>
</dbReference>
<dbReference type="SMART" id="SM00412">
    <property type="entry name" value="Cu_FIST"/>
    <property type="match status" value="1"/>
</dbReference>
<feature type="transmembrane region" description="Helical" evidence="9">
    <location>
        <begin position="98"/>
        <end position="119"/>
    </location>
</feature>
<keyword evidence="9" id="KW-1133">Transmembrane helix</keyword>
<evidence type="ECO:0000256" key="2">
    <source>
        <dbReference type="ARBA" id="ARBA00022723"/>
    </source>
</evidence>
<evidence type="ECO:0000256" key="9">
    <source>
        <dbReference type="SAM" id="Phobius"/>
    </source>
</evidence>
<keyword evidence="5" id="KW-0805">Transcription regulation</keyword>
<feature type="compositionally biased region" description="Low complexity" evidence="8">
    <location>
        <begin position="361"/>
        <end position="374"/>
    </location>
</feature>
<evidence type="ECO:0000313" key="11">
    <source>
        <dbReference type="EMBL" id="GAA5811859.1"/>
    </source>
</evidence>
<dbReference type="EMBL" id="BAABUK010000011">
    <property type="protein sequence ID" value="GAA5811859.1"/>
    <property type="molecule type" value="Genomic_DNA"/>
</dbReference>
<evidence type="ECO:0000256" key="1">
    <source>
        <dbReference type="ARBA" id="ARBA00004123"/>
    </source>
</evidence>
<dbReference type="InterPro" id="IPR051763">
    <property type="entry name" value="Copper_Homeo_Regul"/>
</dbReference>
<evidence type="ECO:0000256" key="3">
    <source>
        <dbReference type="ARBA" id="ARBA00022833"/>
    </source>
</evidence>
<accession>A0ABP9YYB2</accession>
<proteinExistence type="predicted"/>
<dbReference type="InterPro" id="IPR001083">
    <property type="entry name" value="Cu_fist_DNA-bd_dom"/>
</dbReference>
<evidence type="ECO:0000256" key="6">
    <source>
        <dbReference type="ARBA" id="ARBA00023163"/>
    </source>
</evidence>
<dbReference type="PANTHER" id="PTHR28088">
    <property type="entry name" value="TRANSCRIPTIONAL ACTIVATOR HAA1-RELATED"/>
    <property type="match status" value="1"/>
</dbReference>
<keyword evidence="4" id="KW-0186">Copper</keyword>